<organism evidence="2">
    <name type="scientific">Thermodesulforhabdus norvegica</name>
    <dbReference type="NCBI Taxonomy" id="39841"/>
    <lineage>
        <taxon>Bacteria</taxon>
        <taxon>Pseudomonadati</taxon>
        <taxon>Thermodesulfobacteriota</taxon>
        <taxon>Syntrophobacteria</taxon>
        <taxon>Syntrophobacterales</taxon>
        <taxon>Thermodesulforhabdaceae</taxon>
        <taxon>Thermodesulforhabdus</taxon>
    </lineage>
</organism>
<proteinExistence type="predicted"/>
<keyword evidence="1" id="KW-1133">Transmembrane helix</keyword>
<gene>
    <name evidence="2" type="ORF">ENG14_03590</name>
</gene>
<evidence type="ECO:0000313" key="2">
    <source>
        <dbReference type="EMBL" id="HDL89967.1"/>
    </source>
</evidence>
<evidence type="ECO:0000256" key="1">
    <source>
        <dbReference type="SAM" id="Phobius"/>
    </source>
</evidence>
<accession>A0A7C1ALQ0</accession>
<sequence>MCKQIMKQDELEDIIFKAAIVAMVAGAIVAIYLVWLTSQESYSALYIYPGTYSNYINASELPKEISFKYGIKNYETGDRVYKVSIFLGNLMVKSKEIKVKKGETFEEEERIVVPKNITFPVKVKITAEVDGTIYEAHFWLKETPY</sequence>
<keyword evidence="1" id="KW-0812">Transmembrane</keyword>
<dbReference type="Proteomes" id="UP000886355">
    <property type="component" value="Unassembled WGS sequence"/>
</dbReference>
<reference evidence="2" key="1">
    <citation type="journal article" date="2020" name="mSystems">
        <title>Genome- and Community-Level Interaction Insights into Carbon Utilization and Element Cycling Functions of Hydrothermarchaeota in Hydrothermal Sediment.</title>
        <authorList>
            <person name="Zhou Z."/>
            <person name="Liu Y."/>
            <person name="Xu W."/>
            <person name="Pan J."/>
            <person name="Luo Z.H."/>
            <person name="Li M."/>
        </authorList>
    </citation>
    <scope>NUCLEOTIDE SEQUENCE [LARGE SCALE GENOMIC DNA]</scope>
    <source>
        <strain evidence="2">HyVt-19</strain>
    </source>
</reference>
<protein>
    <submittedName>
        <fullName evidence="2">DUF1616 domain-containing protein</fullName>
    </submittedName>
</protein>
<dbReference type="EMBL" id="DQZW01000169">
    <property type="protein sequence ID" value="HDL89967.1"/>
    <property type="molecule type" value="Genomic_DNA"/>
</dbReference>
<comment type="caution">
    <text evidence="2">The sequence shown here is derived from an EMBL/GenBank/DDBJ whole genome shotgun (WGS) entry which is preliminary data.</text>
</comment>
<keyword evidence="1" id="KW-0472">Membrane</keyword>
<dbReference type="AlphaFoldDB" id="A0A7C1ALQ0"/>
<name>A0A7C1ALQ0_9BACT</name>
<feature type="transmembrane region" description="Helical" evidence="1">
    <location>
        <begin position="14"/>
        <end position="35"/>
    </location>
</feature>